<keyword evidence="3" id="KW-0472">Membrane</keyword>
<comment type="caution">
    <text evidence="4">The sequence shown here is derived from an EMBL/GenBank/DDBJ whole genome shotgun (WGS) entry which is preliminary data.</text>
</comment>
<dbReference type="RefSeq" id="WP_082988697.1">
    <property type="nucleotide sequence ID" value="NZ_LOCQ01000038.1"/>
</dbReference>
<dbReference type="Proteomes" id="UP000092713">
    <property type="component" value="Unassembled WGS sequence"/>
</dbReference>
<evidence type="ECO:0000313" key="4">
    <source>
        <dbReference type="EMBL" id="OBV41183.1"/>
    </source>
</evidence>
<proteinExistence type="predicted"/>
<evidence type="ECO:0000256" key="2">
    <source>
        <dbReference type="SAM" id="MobiDB-lite"/>
    </source>
</evidence>
<protein>
    <submittedName>
        <fullName evidence="4">Integrating conjugative element protein, PFL_4705 family</fullName>
    </submittedName>
</protein>
<dbReference type="EMBL" id="LOCQ01000038">
    <property type="protein sequence ID" value="OBV41183.1"/>
    <property type="molecule type" value="Genomic_DNA"/>
</dbReference>
<keyword evidence="3" id="KW-0812">Transmembrane</keyword>
<accession>A0A1A7CA40</accession>
<reference evidence="4 5" key="1">
    <citation type="submission" date="2016-04" db="EMBL/GenBank/DDBJ databases">
        <title>Draft genome sequence of Janthinobacterium psychrotolerans sp. nov., isolated from freshwater sediments in Denmark.</title>
        <authorList>
            <person name="Gong X."/>
            <person name="Skrivergaard S."/>
            <person name="Korsgaard B.S."/>
            <person name="Schreiber L."/>
            <person name="Marshall I.P."/>
            <person name="Finster K."/>
            <person name="Schramm A."/>
        </authorList>
    </citation>
    <scope>NUCLEOTIDE SEQUENCE [LARGE SCALE GENOMIC DNA]</scope>
    <source>
        <strain evidence="4 5">S3-2</strain>
    </source>
</reference>
<dbReference type="NCBIfam" id="TIGR03752">
    <property type="entry name" value="conj_TIGR03752"/>
    <property type="match status" value="1"/>
</dbReference>
<dbReference type="STRING" id="1747903.ASR47_102540"/>
<dbReference type="InterPro" id="IPR021207">
    <property type="entry name" value="Integr_conj_element_PFL4705"/>
</dbReference>
<evidence type="ECO:0000256" key="3">
    <source>
        <dbReference type="SAM" id="Phobius"/>
    </source>
</evidence>
<organism evidence="4 5">
    <name type="scientific">Janthinobacterium psychrotolerans</name>
    <dbReference type="NCBI Taxonomy" id="1747903"/>
    <lineage>
        <taxon>Bacteria</taxon>
        <taxon>Pseudomonadati</taxon>
        <taxon>Pseudomonadota</taxon>
        <taxon>Betaproteobacteria</taxon>
        <taxon>Burkholderiales</taxon>
        <taxon>Oxalobacteraceae</taxon>
        <taxon>Janthinobacterium</taxon>
    </lineage>
</organism>
<feature type="compositionally biased region" description="Polar residues" evidence="2">
    <location>
        <begin position="146"/>
        <end position="160"/>
    </location>
</feature>
<feature type="region of interest" description="Disordered" evidence="2">
    <location>
        <begin position="248"/>
        <end position="272"/>
    </location>
</feature>
<dbReference type="PATRIC" id="fig|1747903.4.peg.4860"/>
<name>A0A1A7CA40_9BURK</name>
<feature type="coiled-coil region" evidence="1">
    <location>
        <begin position="90"/>
        <end position="120"/>
    </location>
</feature>
<dbReference type="AlphaFoldDB" id="A0A1A7CA40"/>
<sequence>MPAITQNKLTPIFSVCAVLIVAYVLFARYGGGQTAPVKAADPLPVVPVAPGDEAPARSGGLFGVGALSAAPRRADADSPSETLKTVTASNNDLRDKVQKVIEANDLLKQENARLQNSQATIVAQVTERVLADQRLHPNAVPESGDTEQTGQSKAGKQSPTALGGIVDAATGGYSTMVNSLGTANPKGIPNGLGYDDSRTADVSTASNGRAITTYTRHLPVGYKEAKAGDGTVAIMDSVGRPVRQAVSTQAAVDPGAGTGRAASSNQEKHTPRPFYTIPENATMTKATLMTALVGRVPIDGKVHDPMQFKLLIGRDNLAANGHHVPDAVAGIVMSGIAIGDMALSCSEGLIQSLTFVFDDGTVKTVSMKRDGATPTLGGSGGGQATQSVTQSNKLAWISDEYGNPCVNGKFVTNAPSYLADMVTMKTLSIAAQATALAQTTTAENPFGSSTAVTGNKGTYVLGQAAGSGINEVSNWIMRRLNNSFDAVVTPAGGRLVVHFEQEIAIDKAPDGRKLDYGNSEAPAGALQLLD</sequence>
<dbReference type="OrthoDB" id="7061550at2"/>
<gene>
    <name evidence="4" type="ORF">ASR47_102540</name>
</gene>
<keyword evidence="3" id="KW-1133">Transmembrane helix</keyword>
<evidence type="ECO:0000256" key="1">
    <source>
        <dbReference type="SAM" id="Coils"/>
    </source>
</evidence>
<keyword evidence="1" id="KW-0175">Coiled coil</keyword>
<keyword evidence="5" id="KW-1185">Reference proteome</keyword>
<evidence type="ECO:0000313" key="5">
    <source>
        <dbReference type="Proteomes" id="UP000092713"/>
    </source>
</evidence>
<feature type="region of interest" description="Disordered" evidence="2">
    <location>
        <begin position="135"/>
        <end position="162"/>
    </location>
</feature>
<feature type="transmembrane region" description="Helical" evidence="3">
    <location>
        <begin position="12"/>
        <end position="31"/>
    </location>
</feature>